<proteinExistence type="predicted"/>
<dbReference type="Proteomes" id="UP000020103">
    <property type="component" value="Unassembled WGS sequence"/>
</dbReference>
<sequence length="45" mass="4599">MGPAATGAQHTGLVVSTTGSALGIRQILPAALTYVKEVAYLRLSD</sequence>
<evidence type="ECO:0000313" key="1">
    <source>
        <dbReference type="EMBL" id="EUA47351.1"/>
    </source>
</evidence>
<reference evidence="1 2" key="1">
    <citation type="submission" date="2013-12" db="EMBL/GenBank/DDBJ databases">
        <authorList>
            <person name="Madinger N."/>
            <person name="Lenaerts A."/>
            <person name="Ordway D."/>
            <person name="DeGroote M.A."/>
            <person name="Parker T."/>
            <person name="Sizemore C."/>
            <person name="Tallon L.J."/>
            <person name="Sadzewicz L.K."/>
            <person name="Sengamalay N."/>
            <person name="Fraser C.M."/>
            <person name="Hine E."/>
            <person name="Shefchek K.A."/>
            <person name="Das S.P."/>
            <person name="Tettelin H."/>
        </authorList>
    </citation>
    <scope>NUCLEOTIDE SEQUENCE [LARGE SCALE GENOMIC DNA]</scope>
    <source>
        <strain evidence="1 2">21</strain>
    </source>
</reference>
<dbReference type="EMBL" id="JAOF01000001">
    <property type="protein sequence ID" value="EUA47351.1"/>
    <property type="molecule type" value="Genomic_DNA"/>
</dbReference>
<accession>A0A829Q422</accession>
<evidence type="ECO:0000313" key="2">
    <source>
        <dbReference type="Proteomes" id="UP000020103"/>
    </source>
</evidence>
<gene>
    <name evidence="1" type="ORF">I543_0493</name>
</gene>
<protein>
    <submittedName>
        <fullName evidence="1">Uncharacterized protein</fullName>
    </submittedName>
</protein>
<comment type="caution">
    <text evidence="1">The sequence shown here is derived from an EMBL/GenBank/DDBJ whole genome shotgun (WGS) entry which is preliminary data.</text>
</comment>
<organism evidence="1 2">
    <name type="scientific">Mycobacteroides abscessus 21</name>
    <dbReference type="NCBI Taxonomy" id="1299324"/>
    <lineage>
        <taxon>Bacteria</taxon>
        <taxon>Bacillati</taxon>
        <taxon>Actinomycetota</taxon>
        <taxon>Actinomycetes</taxon>
        <taxon>Mycobacteriales</taxon>
        <taxon>Mycobacteriaceae</taxon>
        <taxon>Mycobacteroides</taxon>
        <taxon>Mycobacteroides abscessus</taxon>
    </lineage>
</organism>
<dbReference type="AlphaFoldDB" id="A0A829Q422"/>
<name>A0A829Q422_9MYCO</name>